<keyword evidence="1" id="KW-1133">Transmembrane helix</keyword>
<keyword evidence="3" id="KW-1185">Reference proteome</keyword>
<accession>A0ABV2NQL9</accession>
<dbReference type="Proteomes" id="UP001549119">
    <property type="component" value="Unassembled WGS sequence"/>
</dbReference>
<evidence type="ECO:0000256" key="1">
    <source>
        <dbReference type="SAM" id="Phobius"/>
    </source>
</evidence>
<dbReference type="RefSeq" id="WP_209650328.1">
    <property type="nucleotide sequence ID" value="NZ_JBEPNV010000001.1"/>
</dbReference>
<gene>
    <name evidence="2" type="ORF">ABIC20_005944</name>
</gene>
<dbReference type="EMBL" id="JBEPNW010000002">
    <property type="protein sequence ID" value="MET3868635.1"/>
    <property type="molecule type" value="Genomic_DNA"/>
</dbReference>
<name>A0ABV2NQL9_9HYPH</name>
<feature type="transmembrane region" description="Helical" evidence="1">
    <location>
        <begin position="78"/>
        <end position="95"/>
    </location>
</feature>
<protein>
    <submittedName>
        <fullName evidence="2">Uncharacterized protein</fullName>
    </submittedName>
</protein>
<organism evidence="2 3">
    <name type="scientific">Methylobacterium radiotolerans</name>
    <dbReference type="NCBI Taxonomy" id="31998"/>
    <lineage>
        <taxon>Bacteria</taxon>
        <taxon>Pseudomonadati</taxon>
        <taxon>Pseudomonadota</taxon>
        <taxon>Alphaproteobacteria</taxon>
        <taxon>Hyphomicrobiales</taxon>
        <taxon>Methylobacteriaceae</taxon>
        <taxon>Methylobacterium</taxon>
    </lineage>
</organism>
<reference evidence="2 3" key="1">
    <citation type="submission" date="2024-06" db="EMBL/GenBank/DDBJ databases">
        <title>Genomics of switchgrass bacterial isolates.</title>
        <authorList>
            <person name="Shade A."/>
        </authorList>
    </citation>
    <scope>NUCLEOTIDE SEQUENCE [LARGE SCALE GENOMIC DNA]</scope>
    <source>
        <strain evidence="2 3">PvP084</strain>
    </source>
</reference>
<sequence length="96" mass="10262">MIQRTLIPTTIPMARRLARLDPVTRISPALAAAALKAEFLAEDVEAHLAEAMALVPTYVELAASDRPWIQALGHARDVVAIAVLAGFGAYAWAILS</sequence>
<comment type="caution">
    <text evidence="2">The sequence shown here is derived from an EMBL/GenBank/DDBJ whole genome shotgun (WGS) entry which is preliminary data.</text>
</comment>
<proteinExistence type="predicted"/>
<evidence type="ECO:0000313" key="3">
    <source>
        <dbReference type="Proteomes" id="UP001549119"/>
    </source>
</evidence>
<keyword evidence="1" id="KW-0472">Membrane</keyword>
<evidence type="ECO:0000313" key="2">
    <source>
        <dbReference type="EMBL" id="MET3868635.1"/>
    </source>
</evidence>
<keyword evidence="1" id="KW-0812">Transmembrane</keyword>